<dbReference type="AlphaFoldDB" id="A0A9P6TWW7"/>
<dbReference type="EMBL" id="JAAAJA010000809">
    <property type="protein sequence ID" value="KAG0249504.1"/>
    <property type="molecule type" value="Genomic_DNA"/>
</dbReference>
<protein>
    <submittedName>
        <fullName evidence="1">Uncharacterized protein</fullName>
    </submittedName>
</protein>
<dbReference type="Proteomes" id="UP000726737">
    <property type="component" value="Unassembled WGS sequence"/>
</dbReference>
<keyword evidence="2" id="KW-1185">Reference proteome</keyword>
<evidence type="ECO:0000313" key="1">
    <source>
        <dbReference type="EMBL" id="KAG0249504.1"/>
    </source>
</evidence>
<name>A0A9P6TWW7_9FUNG</name>
<comment type="caution">
    <text evidence="1">The sequence shown here is derived from an EMBL/GenBank/DDBJ whole genome shotgun (WGS) entry which is preliminary data.</text>
</comment>
<organism evidence="1 2">
    <name type="scientific">Mortierella polycephala</name>
    <dbReference type="NCBI Taxonomy" id="41804"/>
    <lineage>
        <taxon>Eukaryota</taxon>
        <taxon>Fungi</taxon>
        <taxon>Fungi incertae sedis</taxon>
        <taxon>Mucoromycota</taxon>
        <taxon>Mortierellomycotina</taxon>
        <taxon>Mortierellomycetes</taxon>
        <taxon>Mortierellales</taxon>
        <taxon>Mortierellaceae</taxon>
        <taxon>Mortierella</taxon>
    </lineage>
</organism>
<proteinExistence type="predicted"/>
<reference evidence="1" key="1">
    <citation type="journal article" date="2020" name="Fungal Divers.">
        <title>Resolving the Mortierellaceae phylogeny through synthesis of multi-gene phylogenetics and phylogenomics.</title>
        <authorList>
            <person name="Vandepol N."/>
            <person name="Liber J."/>
            <person name="Desiro A."/>
            <person name="Na H."/>
            <person name="Kennedy M."/>
            <person name="Barry K."/>
            <person name="Grigoriev I.V."/>
            <person name="Miller A.N."/>
            <person name="O'Donnell K."/>
            <person name="Stajich J.E."/>
            <person name="Bonito G."/>
        </authorList>
    </citation>
    <scope>NUCLEOTIDE SEQUENCE</scope>
    <source>
        <strain evidence="1">KOD948</strain>
    </source>
</reference>
<accession>A0A9P6TWW7</accession>
<feature type="non-terminal residue" evidence="1">
    <location>
        <position position="1"/>
    </location>
</feature>
<evidence type="ECO:0000313" key="2">
    <source>
        <dbReference type="Proteomes" id="UP000726737"/>
    </source>
</evidence>
<sequence>GQVVEFGEAWELLNDENVASKCWLKGMVAGTGAENETTLRLAAKLQWDMRHLNATC</sequence>
<gene>
    <name evidence="1" type="ORF">BG011_009226</name>
</gene>